<dbReference type="EMBL" id="JAUSZT010000003">
    <property type="protein sequence ID" value="MDQ0997416.1"/>
    <property type="molecule type" value="Genomic_DNA"/>
</dbReference>
<dbReference type="InterPro" id="IPR007078">
    <property type="entry name" value="Haem_export_protD_CcmD"/>
</dbReference>
<dbReference type="Proteomes" id="UP001237780">
    <property type="component" value="Unassembled WGS sequence"/>
</dbReference>
<evidence type="ECO:0000256" key="7">
    <source>
        <dbReference type="ARBA" id="ARBA00022519"/>
    </source>
</evidence>
<evidence type="ECO:0000256" key="11">
    <source>
        <dbReference type="ARBA" id="ARBA00023136"/>
    </source>
</evidence>
<reference evidence="13 14" key="1">
    <citation type="submission" date="2023-07" db="EMBL/GenBank/DDBJ databases">
        <title>Comparative genomics of wheat-associated soil bacteria to identify genetic determinants of phenazine resistance.</title>
        <authorList>
            <person name="Mouncey N."/>
        </authorList>
    </citation>
    <scope>NUCLEOTIDE SEQUENCE [LARGE SCALE GENOMIC DNA]</scope>
    <source>
        <strain evidence="13 14">W4I11</strain>
    </source>
</reference>
<protein>
    <recommendedName>
        <fullName evidence="4 12">Heme exporter protein D</fullName>
    </recommendedName>
</protein>
<keyword evidence="5 12" id="KW-0813">Transport</keyword>
<evidence type="ECO:0000256" key="4">
    <source>
        <dbReference type="ARBA" id="ARBA00016461"/>
    </source>
</evidence>
<comment type="function">
    <text evidence="1 12">Required for the export of heme to the periplasm for the biogenesis of c-type cytochromes.</text>
</comment>
<keyword evidence="6 12" id="KW-1003">Cell membrane</keyword>
<comment type="similarity">
    <text evidence="3 12">Belongs to the CcmD/CycX/HelD family.</text>
</comment>
<comment type="subcellular location">
    <subcellularLocation>
        <location evidence="2 12">Cell inner membrane</location>
        <topology evidence="2 12">Single-pass membrane protein</topology>
    </subcellularLocation>
</comment>
<evidence type="ECO:0000256" key="3">
    <source>
        <dbReference type="ARBA" id="ARBA00008741"/>
    </source>
</evidence>
<evidence type="ECO:0000256" key="10">
    <source>
        <dbReference type="ARBA" id="ARBA00022989"/>
    </source>
</evidence>
<accession>A0ABU0SAB9</accession>
<keyword evidence="7 12" id="KW-0997">Cell inner membrane</keyword>
<dbReference type="RefSeq" id="WP_307281349.1">
    <property type="nucleotide sequence ID" value="NZ_JAUSZT010000003.1"/>
</dbReference>
<evidence type="ECO:0000256" key="8">
    <source>
        <dbReference type="ARBA" id="ARBA00022692"/>
    </source>
</evidence>
<sequence>MMSNHMAFVLASYLSAGIALSGLIAWILLDQRNQLKALRDLEARGVRRRSGFGKDGAS</sequence>
<name>A0ABU0SAB9_9HYPH</name>
<keyword evidence="11 12" id="KW-0472">Membrane</keyword>
<evidence type="ECO:0000313" key="14">
    <source>
        <dbReference type="Proteomes" id="UP001237780"/>
    </source>
</evidence>
<evidence type="ECO:0000313" key="13">
    <source>
        <dbReference type="EMBL" id="MDQ0997416.1"/>
    </source>
</evidence>
<comment type="caution">
    <text evidence="13">The sequence shown here is derived from an EMBL/GenBank/DDBJ whole genome shotgun (WGS) entry which is preliminary data.</text>
</comment>
<keyword evidence="8 12" id="KW-0812">Transmembrane</keyword>
<dbReference type="Pfam" id="PF04995">
    <property type="entry name" value="CcmD"/>
    <property type="match status" value="1"/>
</dbReference>
<keyword evidence="9 12" id="KW-0201">Cytochrome c-type biogenesis</keyword>
<evidence type="ECO:0000256" key="2">
    <source>
        <dbReference type="ARBA" id="ARBA00004377"/>
    </source>
</evidence>
<gene>
    <name evidence="13" type="ORF">QFZ34_002598</name>
</gene>
<evidence type="ECO:0000256" key="5">
    <source>
        <dbReference type="ARBA" id="ARBA00022448"/>
    </source>
</evidence>
<keyword evidence="14" id="KW-1185">Reference proteome</keyword>
<evidence type="ECO:0000256" key="9">
    <source>
        <dbReference type="ARBA" id="ARBA00022748"/>
    </source>
</evidence>
<evidence type="ECO:0000256" key="12">
    <source>
        <dbReference type="RuleBase" id="RU363101"/>
    </source>
</evidence>
<proteinExistence type="inferred from homology"/>
<feature type="transmembrane region" description="Helical" evidence="12">
    <location>
        <begin position="6"/>
        <end position="29"/>
    </location>
</feature>
<keyword evidence="10 12" id="KW-1133">Transmembrane helix</keyword>
<dbReference type="NCBIfam" id="TIGR03141">
    <property type="entry name" value="cytochro_ccmD"/>
    <property type="match status" value="1"/>
</dbReference>
<evidence type="ECO:0000256" key="6">
    <source>
        <dbReference type="ARBA" id="ARBA00022475"/>
    </source>
</evidence>
<evidence type="ECO:0000256" key="1">
    <source>
        <dbReference type="ARBA" id="ARBA00002442"/>
    </source>
</evidence>
<organism evidence="13 14">
    <name type="scientific">Phyllobacterium ifriqiyense</name>
    <dbReference type="NCBI Taxonomy" id="314238"/>
    <lineage>
        <taxon>Bacteria</taxon>
        <taxon>Pseudomonadati</taxon>
        <taxon>Pseudomonadota</taxon>
        <taxon>Alphaproteobacteria</taxon>
        <taxon>Hyphomicrobiales</taxon>
        <taxon>Phyllobacteriaceae</taxon>
        <taxon>Phyllobacterium</taxon>
    </lineage>
</organism>